<dbReference type="Proteomes" id="UP000035016">
    <property type="component" value="Chromosome Chromosome"/>
</dbReference>
<sequence>MGLGGCIILIAVGAILTFATDWDMQGVNLDLVGVILMIVGLIGVSTFSSIARRRRVVVPPTTPVVDEQVAPHHHRRDGYGDGYGV</sequence>
<keyword evidence="1" id="KW-0812">Transmembrane</keyword>
<reference evidence="4 6" key="2">
    <citation type="submission" date="2015-06" db="EMBL/GenBank/DDBJ databases">
        <title>Draft genome sequence of Streptomyces leeuwenhoekii C58, which produces the novel lasso peptide, chaxapeptin.</title>
        <authorList>
            <person name="Yi Y."/>
            <person name="Hai D."/>
            <person name="Jaspars M."/>
            <person name="Sheng H."/>
            <person name="Rateb M.E."/>
            <person name="Bull A."/>
            <person name="Goodfellow M."/>
            <person name="Asenjo J.A."/>
            <person name="Ebel R."/>
        </authorList>
    </citation>
    <scope>NUCLEOTIDE SEQUENCE [LARGE SCALE GENOMIC DNA]</scope>
    <source>
        <strain evidence="4 6">C58</strain>
    </source>
</reference>
<dbReference type="RefSeq" id="WP_029383374.1">
    <property type="nucleotide sequence ID" value="NZ_AZSD01000149.1"/>
</dbReference>
<dbReference type="PATRIC" id="fig|1437453.5.peg.602"/>
<name>A0A0F7VR59_STRLW</name>
<dbReference type="EMBL" id="LN831790">
    <property type="protein sequence ID" value="CQR62969.1"/>
    <property type="molecule type" value="Genomic_DNA"/>
</dbReference>
<reference evidence="3 5" key="1">
    <citation type="submission" date="2015-02" db="EMBL/GenBank/DDBJ databases">
        <authorList>
            <person name="Gomez-Escribano P.J."/>
        </authorList>
    </citation>
    <scope>NUCLEOTIDE SEQUENCE [LARGE SCALE GENOMIC DNA]</scope>
    <source>
        <strain evidence="3">C34</strain>
        <strain evidence="5">C34 (DSM 42122 / NRRL B-24963)</strain>
    </source>
</reference>
<evidence type="ECO:0000313" key="6">
    <source>
        <dbReference type="Proteomes" id="UP000037274"/>
    </source>
</evidence>
<feature type="domain" description="DUF6458" evidence="2">
    <location>
        <begin position="1"/>
        <end position="62"/>
    </location>
</feature>
<dbReference type="Pfam" id="PF20059">
    <property type="entry name" value="DUF6458"/>
    <property type="match status" value="1"/>
</dbReference>
<organism evidence="3 5">
    <name type="scientific">Streptomyces leeuwenhoekii</name>
    <dbReference type="NCBI Taxonomy" id="1437453"/>
    <lineage>
        <taxon>Bacteria</taxon>
        <taxon>Bacillati</taxon>
        <taxon>Actinomycetota</taxon>
        <taxon>Actinomycetes</taxon>
        <taxon>Kitasatosporales</taxon>
        <taxon>Streptomycetaceae</taxon>
        <taxon>Streptomyces</taxon>
    </lineage>
</organism>
<keyword evidence="1" id="KW-1133">Transmembrane helix</keyword>
<dbReference type="AlphaFoldDB" id="A0A0F7VR59"/>
<gene>
    <name evidence="3" type="primary">sle_35080</name>
    <name evidence="4" type="ORF">ACH49_23625</name>
</gene>
<feature type="transmembrane region" description="Helical" evidence="1">
    <location>
        <begin position="29"/>
        <end position="47"/>
    </location>
</feature>
<dbReference type="InterPro" id="IPR045597">
    <property type="entry name" value="DUF6458"/>
</dbReference>
<evidence type="ECO:0000313" key="3">
    <source>
        <dbReference type="EMBL" id="CQR62969.1"/>
    </source>
</evidence>
<evidence type="ECO:0000256" key="1">
    <source>
        <dbReference type="SAM" id="Phobius"/>
    </source>
</evidence>
<evidence type="ECO:0000313" key="5">
    <source>
        <dbReference type="Proteomes" id="UP000035016"/>
    </source>
</evidence>
<dbReference type="Proteomes" id="UP000037274">
    <property type="component" value="Unassembled WGS sequence"/>
</dbReference>
<accession>A0A0F7VR59</accession>
<evidence type="ECO:0000259" key="2">
    <source>
        <dbReference type="Pfam" id="PF20059"/>
    </source>
</evidence>
<dbReference type="EMBL" id="LFEH01000108">
    <property type="protein sequence ID" value="KMS72645.1"/>
    <property type="molecule type" value="Genomic_DNA"/>
</dbReference>
<proteinExistence type="predicted"/>
<protein>
    <submittedName>
        <fullName evidence="4">Membrane protein</fullName>
    </submittedName>
</protein>
<evidence type="ECO:0000313" key="4">
    <source>
        <dbReference type="EMBL" id="KMS72645.1"/>
    </source>
</evidence>
<keyword evidence="6" id="KW-1185">Reference proteome</keyword>
<keyword evidence="1" id="KW-0472">Membrane</keyword>
<dbReference type="KEGG" id="sle:sle_35080"/>